<keyword evidence="1" id="KW-0812">Transmembrane</keyword>
<sequence length="648" mass="70264">MHTRVGSADSHLIGYRADVDGLRAIAVISVIAFHLSRSWLPGGYLGVDIFFVLSGYLITLILWREALKGQFSILRFYERRIRRIMPALLLLLFSTTMAAIVLLLPADLIGYGKSMLATLGFVANVYFWRDTDYFSRAAEAKPLLHVWSLGVEEQFYIIFPLLIAAFARFWPRATFPAIALLTLVSLAANCLALKIGGASPAFFLLPTRAWELGAGAMIALLPASLIPRGTVARLLGAIGAIAVLIGIVSPLPTYGSVPVALPVVIGAMFLIAAGQVVQPPVNRLVATPPLAFVGLISYSLYLWHWPFIVFSQYYLVRDLNLGEMMIAVAGMTACAIVSWRYVERPFRSRAMPARTVCLAAGVGAGVLAMIASALIWSNGLPGRMGGEAAAINAAVGTNYRCPVPNYLRMGQSRACVLNLASRNPSDANVVLLGNSHAQMYAPVWESIFVERGLPGLLVPANGCLPTVSVNISRECIDVAVANLIELGKLSNVKTVILGLTWAHAENGLVDANGKTVDNGDDAELVRGLDDLIGRLLGFGKKVVLIGPIAYPGWDLPSELSRDLAFGWPLEKPTYLSAEEFQQQYGAAIQHFEARRDIGFARPDTVLCDASRCDYVLDGRSIFADASHIAQAELFRFRSIFTEALATQR</sequence>
<keyword evidence="5" id="KW-1185">Reference proteome</keyword>
<gene>
    <name evidence="4" type="ORF">ABID19_003472</name>
</gene>
<dbReference type="RefSeq" id="WP_354492158.1">
    <property type="nucleotide sequence ID" value="NZ_JBEPMC010000005.1"/>
</dbReference>
<reference evidence="4 5" key="1">
    <citation type="submission" date="2024-06" db="EMBL/GenBank/DDBJ databases">
        <title>Genomic Encyclopedia of Type Strains, Phase IV (KMG-IV): sequencing the most valuable type-strain genomes for metagenomic binning, comparative biology and taxonomic classification.</title>
        <authorList>
            <person name="Goeker M."/>
        </authorList>
    </citation>
    <scope>NUCLEOTIDE SEQUENCE [LARGE SCALE GENOMIC DNA]</scope>
    <source>
        <strain evidence="4 5">DSM 100022</strain>
    </source>
</reference>
<feature type="domain" description="Acyltransferase 3" evidence="2">
    <location>
        <begin position="17"/>
        <end position="339"/>
    </location>
</feature>
<dbReference type="InterPro" id="IPR043968">
    <property type="entry name" value="SGNH"/>
</dbReference>
<feature type="transmembrane region" description="Helical" evidence="1">
    <location>
        <begin position="177"/>
        <end position="197"/>
    </location>
</feature>
<organism evidence="4 5">
    <name type="scientific">Mesorhizobium robiniae</name>
    <dbReference type="NCBI Taxonomy" id="559315"/>
    <lineage>
        <taxon>Bacteria</taxon>
        <taxon>Pseudomonadati</taxon>
        <taxon>Pseudomonadota</taxon>
        <taxon>Alphaproteobacteria</taxon>
        <taxon>Hyphomicrobiales</taxon>
        <taxon>Phyllobacteriaceae</taxon>
        <taxon>Mesorhizobium</taxon>
    </lineage>
</organism>
<dbReference type="EMBL" id="JBEPMC010000005">
    <property type="protein sequence ID" value="MET3580434.1"/>
    <property type="molecule type" value="Genomic_DNA"/>
</dbReference>
<evidence type="ECO:0000313" key="4">
    <source>
        <dbReference type="EMBL" id="MET3580434.1"/>
    </source>
</evidence>
<accession>A0ABV2GQJ9</accession>
<dbReference type="Pfam" id="PF19040">
    <property type="entry name" value="SGNH"/>
    <property type="match status" value="1"/>
</dbReference>
<evidence type="ECO:0000256" key="1">
    <source>
        <dbReference type="SAM" id="Phobius"/>
    </source>
</evidence>
<dbReference type="PANTHER" id="PTHR23028">
    <property type="entry name" value="ACETYLTRANSFERASE"/>
    <property type="match status" value="1"/>
</dbReference>
<dbReference type="PANTHER" id="PTHR23028:SF53">
    <property type="entry name" value="ACYL_TRANSF_3 DOMAIN-CONTAINING PROTEIN"/>
    <property type="match status" value="1"/>
</dbReference>
<keyword evidence="1" id="KW-0472">Membrane</keyword>
<evidence type="ECO:0000259" key="2">
    <source>
        <dbReference type="Pfam" id="PF01757"/>
    </source>
</evidence>
<dbReference type="InterPro" id="IPR050879">
    <property type="entry name" value="Acyltransferase_3"/>
</dbReference>
<feature type="transmembrane region" description="Helical" evidence="1">
    <location>
        <begin position="21"/>
        <end position="39"/>
    </location>
</feature>
<protein>
    <submittedName>
        <fullName evidence="4">Peptidoglycan/LPS O-acetylase OafA/YrhL</fullName>
    </submittedName>
</protein>
<evidence type="ECO:0000313" key="5">
    <source>
        <dbReference type="Proteomes" id="UP001549204"/>
    </source>
</evidence>
<feature type="transmembrane region" description="Helical" evidence="1">
    <location>
        <begin position="84"/>
        <end position="106"/>
    </location>
</feature>
<feature type="transmembrane region" description="Helical" evidence="1">
    <location>
        <begin position="284"/>
        <end position="304"/>
    </location>
</feature>
<dbReference type="Pfam" id="PF01757">
    <property type="entry name" value="Acyl_transf_3"/>
    <property type="match status" value="1"/>
</dbReference>
<feature type="transmembrane region" description="Helical" evidence="1">
    <location>
        <begin position="209"/>
        <end position="227"/>
    </location>
</feature>
<name>A0ABV2GQJ9_9HYPH</name>
<feature type="transmembrane region" description="Helical" evidence="1">
    <location>
        <begin position="324"/>
        <end position="342"/>
    </location>
</feature>
<evidence type="ECO:0000259" key="3">
    <source>
        <dbReference type="Pfam" id="PF19040"/>
    </source>
</evidence>
<dbReference type="Proteomes" id="UP001549204">
    <property type="component" value="Unassembled WGS sequence"/>
</dbReference>
<feature type="transmembrane region" description="Helical" evidence="1">
    <location>
        <begin position="45"/>
        <end position="63"/>
    </location>
</feature>
<feature type="domain" description="SGNH" evidence="3">
    <location>
        <begin position="401"/>
        <end position="630"/>
    </location>
</feature>
<feature type="transmembrane region" description="Helical" evidence="1">
    <location>
        <begin position="234"/>
        <end position="253"/>
    </location>
</feature>
<feature type="transmembrane region" description="Helical" evidence="1">
    <location>
        <begin position="354"/>
        <end position="376"/>
    </location>
</feature>
<feature type="transmembrane region" description="Helical" evidence="1">
    <location>
        <begin position="154"/>
        <end position="170"/>
    </location>
</feature>
<feature type="transmembrane region" description="Helical" evidence="1">
    <location>
        <begin position="259"/>
        <end position="277"/>
    </location>
</feature>
<proteinExistence type="predicted"/>
<comment type="caution">
    <text evidence="4">The sequence shown here is derived from an EMBL/GenBank/DDBJ whole genome shotgun (WGS) entry which is preliminary data.</text>
</comment>
<keyword evidence="1" id="KW-1133">Transmembrane helix</keyword>
<dbReference type="InterPro" id="IPR002656">
    <property type="entry name" value="Acyl_transf_3_dom"/>
</dbReference>